<dbReference type="EMBL" id="BAABGU010000019">
    <property type="protein sequence ID" value="GAA4572791.1"/>
    <property type="molecule type" value="Genomic_DNA"/>
</dbReference>
<evidence type="ECO:0000256" key="1">
    <source>
        <dbReference type="SAM" id="MobiDB-lite"/>
    </source>
</evidence>
<dbReference type="InterPro" id="IPR019060">
    <property type="entry name" value="DUF2382"/>
</dbReference>
<dbReference type="Gene3D" id="3.90.50.10">
    <property type="entry name" value="Photosynthetic Reaction Center, subunit H, domain 2"/>
    <property type="match status" value="1"/>
</dbReference>
<evidence type="ECO:0000259" key="2">
    <source>
        <dbReference type="Pfam" id="PF09557"/>
    </source>
</evidence>
<dbReference type="InterPro" id="IPR014747">
    <property type="entry name" value="Bac_photo_RC_H_C"/>
</dbReference>
<dbReference type="PANTHER" id="PTHR38463:SF1">
    <property type="entry name" value="STRESS RESPONSE PROTEIN YSNF"/>
    <property type="match status" value="1"/>
</dbReference>
<accession>A0ABP8SQ77</accession>
<dbReference type="InterPro" id="IPR011033">
    <property type="entry name" value="PRC_barrel-like_sf"/>
</dbReference>
<dbReference type="Proteomes" id="UP001500307">
    <property type="component" value="Unassembled WGS sequence"/>
</dbReference>
<feature type="region of interest" description="Disordered" evidence="1">
    <location>
        <begin position="106"/>
        <end position="143"/>
    </location>
</feature>
<organism evidence="3 4">
    <name type="scientific">Micromonospora coerulea</name>
    <dbReference type="NCBI Taxonomy" id="47856"/>
    <lineage>
        <taxon>Bacteria</taxon>
        <taxon>Bacillati</taxon>
        <taxon>Actinomycetota</taxon>
        <taxon>Actinomycetes</taxon>
        <taxon>Micromonosporales</taxon>
        <taxon>Micromonosporaceae</taxon>
        <taxon>Micromonospora</taxon>
    </lineage>
</organism>
<gene>
    <name evidence="3" type="ORF">GCM10023176_36480</name>
</gene>
<evidence type="ECO:0000313" key="3">
    <source>
        <dbReference type="EMBL" id="GAA4572791.1"/>
    </source>
</evidence>
<keyword evidence="4" id="KW-1185">Reference proteome</keyword>
<dbReference type="Pfam" id="PF09557">
    <property type="entry name" value="DUF2382"/>
    <property type="match status" value="1"/>
</dbReference>
<feature type="compositionally biased region" description="Basic and acidic residues" evidence="1">
    <location>
        <begin position="128"/>
        <end position="138"/>
    </location>
</feature>
<reference evidence="4" key="1">
    <citation type="journal article" date="2019" name="Int. J. Syst. Evol. Microbiol.">
        <title>The Global Catalogue of Microorganisms (GCM) 10K type strain sequencing project: providing services to taxonomists for standard genome sequencing and annotation.</title>
        <authorList>
            <consortium name="The Broad Institute Genomics Platform"/>
            <consortium name="The Broad Institute Genome Sequencing Center for Infectious Disease"/>
            <person name="Wu L."/>
            <person name="Ma J."/>
        </authorList>
    </citation>
    <scope>NUCLEOTIDE SEQUENCE [LARGE SCALE GENOMIC DNA]</scope>
    <source>
        <strain evidence="4">JCM 3175</strain>
    </source>
</reference>
<protein>
    <recommendedName>
        <fullName evidence="2">DUF2382 domain-containing protein</fullName>
    </recommendedName>
</protein>
<evidence type="ECO:0000313" key="4">
    <source>
        <dbReference type="Proteomes" id="UP001500307"/>
    </source>
</evidence>
<dbReference type="RefSeq" id="WP_346121082.1">
    <property type="nucleotide sequence ID" value="NZ_BAABGU010000019.1"/>
</dbReference>
<sequence>MRLTEQQVRSLYGQDVQDRSGATIGSVGQVWADAAGEPTWVSVKTGVMGHHESMAPLQAARMQDDGRLQVGYDKATVRSAPSVETGTDQPLTADQLTQLYQHYQLQQQAPTRQPEQPPQRMRGGPEVVRSEERLRVGTETEPAGAARLRKHVVTENVHTAVPVEHDEVNVVHEPITAANRGDARPDIRDDQREMELRAEHPVVAKDQVPVERVRLDKDEVVEEEPVNAQVRRELVDADVPDRARRNR</sequence>
<name>A0ABP8SQ77_9ACTN</name>
<comment type="caution">
    <text evidence="3">The sequence shown here is derived from an EMBL/GenBank/DDBJ whole genome shotgun (WGS) entry which is preliminary data.</text>
</comment>
<feature type="domain" description="DUF2382" evidence="2">
    <location>
        <begin position="129"/>
        <end position="236"/>
    </location>
</feature>
<dbReference type="SUPFAM" id="SSF50346">
    <property type="entry name" value="PRC-barrel domain"/>
    <property type="match status" value="1"/>
</dbReference>
<dbReference type="PANTHER" id="PTHR38463">
    <property type="entry name" value="STRESS RESPONSE PROTEIN YSNF"/>
    <property type="match status" value="1"/>
</dbReference>
<dbReference type="InterPro" id="IPR052967">
    <property type="entry name" value="Stress_Response_Assoc"/>
</dbReference>
<proteinExistence type="predicted"/>